<proteinExistence type="predicted"/>
<sequence length="78" mass="9481">MRFTWVALLCTLSVFVCLSVAHPTTDEEDLDLSKRYFDPIRFMMRPMRNRDDAEKRAYFDPILFAKRYFDPIIYRHPM</sequence>
<keyword evidence="1" id="KW-0732">Signal</keyword>
<evidence type="ECO:0000256" key="1">
    <source>
        <dbReference type="SAM" id="SignalP"/>
    </source>
</evidence>
<feature type="chain" id="PRO_5024419204" evidence="1">
    <location>
        <begin position="22"/>
        <end position="78"/>
    </location>
</feature>
<protein>
    <submittedName>
        <fullName evidence="2">Neuropeptide-Like Protein</fullName>
    </submittedName>
</protein>
<name>A0A5K3EPX6_MESCO</name>
<evidence type="ECO:0000313" key="2">
    <source>
        <dbReference type="WBParaSite" id="MCU_002204-RA"/>
    </source>
</evidence>
<dbReference type="AlphaFoldDB" id="A0A5K3EPX6"/>
<accession>A0A5K3EPX6</accession>
<organism evidence="2">
    <name type="scientific">Mesocestoides corti</name>
    <name type="common">Flatworm</name>
    <dbReference type="NCBI Taxonomy" id="53468"/>
    <lineage>
        <taxon>Eukaryota</taxon>
        <taxon>Metazoa</taxon>
        <taxon>Spiralia</taxon>
        <taxon>Lophotrochozoa</taxon>
        <taxon>Platyhelminthes</taxon>
        <taxon>Cestoda</taxon>
        <taxon>Eucestoda</taxon>
        <taxon>Cyclophyllidea</taxon>
        <taxon>Mesocestoididae</taxon>
        <taxon>Mesocestoides</taxon>
    </lineage>
</organism>
<reference evidence="2" key="1">
    <citation type="submission" date="2019-11" db="UniProtKB">
        <authorList>
            <consortium name="WormBaseParasite"/>
        </authorList>
    </citation>
    <scope>IDENTIFICATION</scope>
</reference>
<feature type="signal peptide" evidence="1">
    <location>
        <begin position="1"/>
        <end position="21"/>
    </location>
</feature>
<dbReference type="WBParaSite" id="MCU_002204-RA">
    <property type="protein sequence ID" value="MCU_002204-RA"/>
    <property type="gene ID" value="MCU_002204"/>
</dbReference>